<evidence type="ECO:0000256" key="2">
    <source>
        <dbReference type="ARBA" id="ARBA00023015"/>
    </source>
</evidence>
<dbReference type="GO" id="GO:0031564">
    <property type="term" value="P:transcription antitermination"/>
    <property type="evidence" value="ECO:0007669"/>
    <property type="project" value="UniProtKB-KW"/>
</dbReference>
<keyword evidence="1" id="KW-0889">Transcription antitermination</keyword>
<organism evidence="5 6">
    <name type="scientific">Chitinophaga fulva</name>
    <dbReference type="NCBI Taxonomy" id="2728842"/>
    <lineage>
        <taxon>Bacteria</taxon>
        <taxon>Pseudomonadati</taxon>
        <taxon>Bacteroidota</taxon>
        <taxon>Chitinophagia</taxon>
        <taxon>Chitinophagales</taxon>
        <taxon>Chitinophagaceae</taxon>
        <taxon>Chitinophaga</taxon>
    </lineage>
</organism>
<dbReference type="GO" id="GO:0006354">
    <property type="term" value="P:DNA-templated transcription elongation"/>
    <property type="evidence" value="ECO:0007669"/>
    <property type="project" value="InterPro"/>
</dbReference>
<proteinExistence type="predicted"/>
<keyword evidence="6" id="KW-1185">Reference proteome</keyword>
<dbReference type="Pfam" id="PF02357">
    <property type="entry name" value="NusG"/>
    <property type="match status" value="1"/>
</dbReference>
<dbReference type="Proteomes" id="UP000583266">
    <property type="component" value="Unassembled WGS sequence"/>
</dbReference>
<dbReference type="InterPro" id="IPR036735">
    <property type="entry name" value="NGN_dom_sf"/>
</dbReference>
<keyword evidence="3" id="KW-0804">Transcription</keyword>
<dbReference type="PANTHER" id="PTHR30265:SF4">
    <property type="entry name" value="KOW MOTIF FAMILY PROTEIN, EXPRESSED"/>
    <property type="match status" value="1"/>
</dbReference>
<name>A0A848GPL1_9BACT</name>
<evidence type="ECO:0000256" key="3">
    <source>
        <dbReference type="ARBA" id="ARBA00023163"/>
    </source>
</evidence>
<dbReference type="AlphaFoldDB" id="A0A848GPL1"/>
<dbReference type="CDD" id="cd09895">
    <property type="entry name" value="NGN_SP_UpxY"/>
    <property type="match status" value="1"/>
</dbReference>
<dbReference type="InterPro" id="IPR043425">
    <property type="entry name" value="NusG-like"/>
</dbReference>
<feature type="domain" description="NusG-like N-terminal" evidence="4">
    <location>
        <begin position="8"/>
        <end position="98"/>
    </location>
</feature>
<dbReference type="EMBL" id="JABBGC010000001">
    <property type="protein sequence ID" value="NML37848.1"/>
    <property type="molecule type" value="Genomic_DNA"/>
</dbReference>
<dbReference type="Gene3D" id="3.30.70.940">
    <property type="entry name" value="NusG, N-terminal domain"/>
    <property type="match status" value="1"/>
</dbReference>
<evidence type="ECO:0000256" key="1">
    <source>
        <dbReference type="ARBA" id="ARBA00022814"/>
    </source>
</evidence>
<dbReference type="NCBIfam" id="NF033644">
    <property type="entry name" value="antiterm_UpxY"/>
    <property type="match status" value="1"/>
</dbReference>
<keyword evidence="2" id="KW-0805">Transcription regulation</keyword>
<dbReference type="SUPFAM" id="SSF82679">
    <property type="entry name" value="N-utilization substance G protein NusG, N-terminal domain"/>
    <property type="match status" value="1"/>
</dbReference>
<reference evidence="5 6" key="1">
    <citation type="submission" date="2020-04" db="EMBL/GenBank/DDBJ databases">
        <title>Chitinophaga sp. G-6-1-13 sp. nov., isolated from soil.</title>
        <authorList>
            <person name="Dahal R.H."/>
            <person name="Chaudhary D.K."/>
        </authorList>
    </citation>
    <scope>NUCLEOTIDE SEQUENCE [LARGE SCALE GENOMIC DNA]</scope>
    <source>
        <strain evidence="5 6">G-6-1-13</strain>
    </source>
</reference>
<dbReference type="PANTHER" id="PTHR30265">
    <property type="entry name" value="RHO-INTERACTING TRANSCRIPTION TERMINATION FACTOR NUSG"/>
    <property type="match status" value="1"/>
</dbReference>
<dbReference type="RefSeq" id="WP_169224888.1">
    <property type="nucleotide sequence ID" value="NZ_JABBGC010000001.1"/>
</dbReference>
<evidence type="ECO:0000313" key="6">
    <source>
        <dbReference type="Proteomes" id="UP000583266"/>
    </source>
</evidence>
<evidence type="ECO:0000259" key="4">
    <source>
        <dbReference type="Pfam" id="PF02357"/>
    </source>
</evidence>
<accession>A0A848GPL1</accession>
<protein>
    <submittedName>
        <fullName evidence="5">UpxY family transcription antiterminator</fullName>
    </submittedName>
</protein>
<dbReference type="InterPro" id="IPR006645">
    <property type="entry name" value="NGN-like_dom"/>
</dbReference>
<sequence>MSIFQIGWYLIYTKARHEKKVESRLAEKQIECLLPMRKSFKKWHDRRKYVTEPLFPSYIFVYLRDIKSYYGGMDTEGVLSYVKLGKVAVMVNETVVNNVRLIADKAADVEVSKDSFQPGHRLMIRQGPLSGVDGEMVTYKNKRQLLVRVELLQRNLLVTLPEDAVLSKECFS</sequence>
<gene>
    <name evidence="5" type="ORF">HHL17_11645</name>
</gene>
<comment type="caution">
    <text evidence="5">The sequence shown here is derived from an EMBL/GenBank/DDBJ whole genome shotgun (WGS) entry which is preliminary data.</text>
</comment>
<evidence type="ECO:0000313" key="5">
    <source>
        <dbReference type="EMBL" id="NML37848.1"/>
    </source>
</evidence>